<dbReference type="AlphaFoldDB" id="A0A176RYE3"/>
<dbReference type="Pfam" id="PF00082">
    <property type="entry name" value="Peptidase_S8"/>
    <property type="match status" value="1"/>
</dbReference>
<dbReference type="Gene3D" id="3.40.50.200">
    <property type="entry name" value="Peptidase S8/S53 domain"/>
    <property type="match status" value="1"/>
</dbReference>
<dbReference type="EMBL" id="LUTY01002091">
    <property type="protein sequence ID" value="OAD20813.1"/>
    <property type="molecule type" value="Genomic_DNA"/>
</dbReference>
<dbReference type="GO" id="GO:0004252">
    <property type="term" value="F:serine-type endopeptidase activity"/>
    <property type="evidence" value="ECO:0007669"/>
    <property type="project" value="InterPro"/>
</dbReference>
<dbReference type="PANTHER" id="PTHR43806">
    <property type="entry name" value="PEPTIDASE S8"/>
    <property type="match status" value="1"/>
</dbReference>
<dbReference type="PRINTS" id="PR00723">
    <property type="entry name" value="SUBTILISIN"/>
</dbReference>
<evidence type="ECO:0000256" key="3">
    <source>
        <dbReference type="ARBA" id="ARBA00022801"/>
    </source>
</evidence>
<dbReference type="InterPro" id="IPR000209">
    <property type="entry name" value="Peptidase_S8/S53_dom"/>
</dbReference>
<evidence type="ECO:0000256" key="2">
    <source>
        <dbReference type="ARBA" id="ARBA00022670"/>
    </source>
</evidence>
<gene>
    <name evidence="7" type="ORF">THIOM_003459</name>
</gene>
<reference evidence="7 8" key="1">
    <citation type="submission" date="2016-05" db="EMBL/GenBank/DDBJ databases">
        <title>Single-cell genome of chain-forming Candidatus Thiomargarita nelsonii and comparison to other large sulfur-oxidizing bacteria.</title>
        <authorList>
            <person name="Winkel M."/>
            <person name="Salman V."/>
            <person name="Woyke T."/>
            <person name="Schulz-Vogt H."/>
            <person name="Richter M."/>
            <person name="Flood B."/>
            <person name="Bailey J."/>
            <person name="Amann R."/>
            <person name="Mussmann M."/>
        </authorList>
    </citation>
    <scope>NUCLEOTIDE SEQUENCE [LARGE SCALE GENOMIC DNA]</scope>
    <source>
        <strain evidence="7 8">THI036</strain>
    </source>
</reference>
<feature type="non-terminal residue" evidence="7">
    <location>
        <position position="1"/>
    </location>
</feature>
<dbReference type="InterPro" id="IPR022398">
    <property type="entry name" value="Peptidase_S8_His-AS"/>
</dbReference>
<comment type="similarity">
    <text evidence="1 5">Belongs to the peptidase S8 family.</text>
</comment>
<evidence type="ECO:0000313" key="8">
    <source>
        <dbReference type="Proteomes" id="UP000076962"/>
    </source>
</evidence>
<dbReference type="InterPro" id="IPR036852">
    <property type="entry name" value="Peptidase_S8/S53_dom_sf"/>
</dbReference>
<protein>
    <submittedName>
        <fullName evidence="7">Alkaline serine protease</fullName>
    </submittedName>
</protein>
<comment type="caution">
    <text evidence="7">The sequence shown here is derived from an EMBL/GenBank/DDBJ whole genome shotgun (WGS) entry which is preliminary data.</text>
</comment>
<dbReference type="Proteomes" id="UP000076962">
    <property type="component" value="Unassembled WGS sequence"/>
</dbReference>
<dbReference type="PROSITE" id="PS00136">
    <property type="entry name" value="SUBTILASE_ASP"/>
    <property type="match status" value="1"/>
</dbReference>
<sequence length="196" mass="20891">FDVNFLPEGALSGFQQSLQRQDIKNVQKSILQQVGSNTIKVNAQYKYSPSLALEVDEEGLSRLLNNPQVKSIEADKLVAPIMQSSNGVIDSYEAWDTGYTGEGWTVAILDTGVDKTHPFFSTYNKVVSEACYSTNYSYYPSISVCPGGVEATTAEGSGIDCVDAAAGYSSAQEDCKHGTHVAGTAAGNDDSGPHFG</sequence>
<dbReference type="PROSITE" id="PS00137">
    <property type="entry name" value="SUBTILASE_HIS"/>
    <property type="match status" value="1"/>
</dbReference>
<accession>A0A176RYE3</accession>
<keyword evidence="2 7" id="KW-0645">Protease</keyword>
<keyword evidence="3" id="KW-0378">Hydrolase</keyword>
<evidence type="ECO:0000259" key="6">
    <source>
        <dbReference type="Pfam" id="PF00082"/>
    </source>
</evidence>
<dbReference type="PROSITE" id="PS51892">
    <property type="entry name" value="SUBTILASE"/>
    <property type="match status" value="1"/>
</dbReference>
<evidence type="ECO:0000313" key="7">
    <source>
        <dbReference type="EMBL" id="OAD20813.1"/>
    </source>
</evidence>
<feature type="non-terminal residue" evidence="7">
    <location>
        <position position="196"/>
    </location>
</feature>
<keyword evidence="4" id="KW-0720">Serine protease</keyword>
<dbReference type="PANTHER" id="PTHR43806:SF11">
    <property type="entry name" value="CEREVISIN-RELATED"/>
    <property type="match status" value="1"/>
</dbReference>
<organism evidence="7 8">
    <name type="scientific">Candidatus Thiomargarita nelsonii</name>
    <dbReference type="NCBI Taxonomy" id="1003181"/>
    <lineage>
        <taxon>Bacteria</taxon>
        <taxon>Pseudomonadati</taxon>
        <taxon>Pseudomonadota</taxon>
        <taxon>Gammaproteobacteria</taxon>
        <taxon>Thiotrichales</taxon>
        <taxon>Thiotrichaceae</taxon>
        <taxon>Thiomargarita</taxon>
    </lineage>
</organism>
<keyword evidence="8" id="KW-1185">Reference proteome</keyword>
<evidence type="ECO:0000256" key="4">
    <source>
        <dbReference type="ARBA" id="ARBA00022825"/>
    </source>
</evidence>
<feature type="domain" description="Peptidase S8/S53" evidence="6">
    <location>
        <begin position="101"/>
        <end position="193"/>
    </location>
</feature>
<dbReference type="InterPro" id="IPR037045">
    <property type="entry name" value="S8pro/Inhibitor_I9_sf"/>
</dbReference>
<dbReference type="SUPFAM" id="SSF52743">
    <property type="entry name" value="Subtilisin-like"/>
    <property type="match status" value="1"/>
</dbReference>
<proteinExistence type="inferred from homology"/>
<evidence type="ECO:0000256" key="1">
    <source>
        <dbReference type="ARBA" id="ARBA00011073"/>
    </source>
</evidence>
<dbReference type="Gene3D" id="3.30.70.80">
    <property type="entry name" value="Peptidase S8 propeptide/proteinase inhibitor I9"/>
    <property type="match status" value="1"/>
</dbReference>
<name>A0A176RYE3_9GAMM</name>
<dbReference type="GO" id="GO:0006508">
    <property type="term" value="P:proteolysis"/>
    <property type="evidence" value="ECO:0007669"/>
    <property type="project" value="UniProtKB-KW"/>
</dbReference>
<dbReference type="InterPro" id="IPR015500">
    <property type="entry name" value="Peptidase_S8_subtilisin-rel"/>
</dbReference>
<comment type="caution">
    <text evidence="5">Lacks conserved residue(s) required for the propagation of feature annotation.</text>
</comment>
<dbReference type="InterPro" id="IPR050131">
    <property type="entry name" value="Peptidase_S8_subtilisin-like"/>
</dbReference>
<evidence type="ECO:0000256" key="5">
    <source>
        <dbReference type="PROSITE-ProRule" id="PRU01240"/>
    </source>
</evidence>
<dbReference type="InterPro" id="IPR023827">
    <property type="entry name" value="Peptidase_S8_Asp-AS"/>
</dbReference>